<dbReference type="InterPro" id="IPR013714">
    <property type="entry name" value="Golgi_TVP15"/>
</dbReference>
<evidence type="ECO:0000256" key="4">
    <source>
        <dbReference type="ARBA" id="ARBA00023136"/>
    </source>
</evidence>
<dbReference type="Proteomes" id="UP001153069">
    <property type="component" value="Unassembled WGS sequence"/>
</dbReference>
<feature type="transmembrane region" description="Helical" evidence="6">
    <location>
        <begin position="121"/>
        <end position="141"/>
    </location>
</feature>
<evidence type="ECO:0000256" key="6">
    <source>
        <dbReference type="SAM" id="Phobius"/>
    </source>
</evidence>
<feature type="compositionally biased region" description="Polar residues" evidence="5">
    <location>
        <begin position="32"/>
        <end position="43"/>
    </location>
</feature>
<evidence type="ECO:0000256" key="5">
    <source>
        <dbReference type="SAM" id="MobiDB-lite"/>
    </source>
</evidence>
<dbReference type="PANTHER" id="PTHR38894">
    <property type="entry name" value="TRANSMEMBRANE PROTEIN"/>
    <property type="match status" value="1"/>
</dbReference>
<sequence>MADTPAWLSSGNDNNAAAAGGGDNFEMTTGVAASQQPTTPTVGSTTSATAASSTEAAEEDLPRMILTMRLANMGVAIALIVCSVFVMVGIPGPSVFVLAIYATCGGLLICCLETQLKFLRVIIAVNFGFLFNSVWRFLFYLLLASVSWSYQDLFGKIVAGCLCGCAVFNTFVLCRYPSYRKIRERIAEEEDKRIEARISKEVKRQAIQQVTSPTS</sequence>
<dbReference type="AlphaFoldDB" id="A0A9N8EBZ9"/>
<keyword evidence="8" id="KW-1185">Reference proteome</keyword>
<feature type="transmembrane region" description="Helical" evidence="6">
    <location>
        <begin position="70"/>
        <end position="90"/>
    </location>
</feature>
<name>A0A9N8EBZ9_9STRA</name>
<comment type="subcellular location">
    <subcellularLocation>
        <location evidence="1">Membrane</location>
        <topology evidence="1">Multi-pass membrane protein</topology>
    </subcellularLocation>
</comment>
<dbReference type="PANTHER" id="PTHR38894:SF1">
    <property type="entry name" value="TRANSMEMBRANE PROTEIN"/>
    <property type="match status" value="1"/>
</dbReference>
<feature type="transmembrane region" description="Helical" evidence="6">
    <location>
        <begin position="153"/>
        <end position="176"/>
    </location>
</feature>
<dbReference type="Pfam" id="PF08507">
    <property type="entry name" value="COPI_assoc"/>
    <property type="match status" value="1"/>
</dbReference>
<comment type="caution">
    <text evidence="7">The sequence shown here is derived from an EMBL/GenBank/DDBJ whole genome shotgun (WGS) entry which is preliminary data.</text>
</comment>
<dbReference type="OrthoDB" id="16520at2759"/>
<organism evidence="7 8">
    <name type="scientific">Seminavis robusta</name>
    <dbReference type="NCBI Taxonomy" id="568900"/>
    <lineage>
        <taxon>Eukaryota</taxon>
        <taxon>Sar</taxon>
        <taxon>Stramenopiles</taxon>
        <taxon>Ochrophyta</taxon>
        <taxon>Bacillariophyta</taxon>
        <taxon>Bacillariophyceae</taxon>
        <taxon>Bacillariophycidae</taxon>
        <taxon>Naviculales</taxon>
        <taxon>Naviculaceae</taxon>
        <taxon>Seminavis</taxon>
    </lineage>
</organism>
<protein>
    <submittedName>
        <fullName evidence="7">COPI associated protein</fullName>
    </submittedName>
</protein>
<evidence type="ECO:0000256" key="2">
    <source>
        <dbReference type="ARBA" id="ARBA00022692"/>
    </source>
</evidence>
<evidence type="ECO:0000256" key="3">
    <source>
        <dbReference type="ARBA" id="ARBA00022989"/>
    </source>
</evidence>
<evidence type="ECO:0000313" key="7">
    <source>
        <dbReference type="EMBL" id="CAB9517509.1"/>
    </source>
</evidence>
<keyword evidence="4 6" id="KW-0472">Membrane</keyword>
<gene>
    <name evidence="7" type="ORF">SEMRO_861_G212320.1</name>
</gene>
<evidence type="ECO:0000313" key="8">
    <source>
        <dbReference type="Proteomes" id="UP001153069"/>
    </source>
</evidence>
<proteinExistence type="predicted"/>
<dbReference type="EMBL" id="CAICTM010000860">
    <property type="protein sequence ID" value="CAB9517509.1"/>
    <property type="molecule type" value="Genomic_DNA"/>
</dbReference>
<dbReference type="GO" id="GO:0016020">
    <property type="term" value="C:membrane"/>
    <property type="evidence" value="ECO:0007669"/>
    <property type="project" value="UniProtKB-SubCell"/>
</dbReference>
<keyword evidence="2 6" id="KW-0812">Transmembrane</keyword>
<keyword evidence="3 6" id="KW-1133">Transmembrane helix</keyword>
<feature type="transmembrane region" description="Helical" evidence="6">
    <location>
        <begin position="96"/>
        <end position="114"/>
    </location>
</feature>
<reference evidence="7" key="1">
    <citation type="submission" date="2020-06" db="EMBL/GenBank/DDBJ databases">
        <authorList>
            <consortium name="Plant Systems Biology data submission"/>
        </authorList>
    </citation>
    <scope>NUCLEOTIDE SEQUENCE</scope>
    <source>
        <strain evidence="7">D6</strain>
    </source>
</reference>
<feature type="region of interest" description="Disordered" evidence="5">
    <location>
        <begin position="32"/>
        <end position="55"/>
    </location>
</feature>
<feature type="compositionally biased region" description="Low complexity" evidence="5">
    <location>
        <begin position="44"/>
        <end position="55"/>
    </location>
</feature>
<evidence type="ECO:0000256" key="1">
    <source>
        <dbReference type="ARBA" id="ARBA00004141"/>
    </source>
</evidence>
<accession>A0A9N8EBZ9</accession>